<comment type="caution">
    <text evidence="2">The sequence shown here is derived from an EMBL/GenBank/DDBJ whole genome shotgun (WGS) entry which is preliminary data.</text>
</comment>
<dbReference type="InterPro" id="IPR018541">
    <property type="entry name" value="Ftsk_gamma"/>
</dbReference>
<protein>
    <recommendedName>
        <fullName evidence="1">FtsK gamma domain-containing protein</fullName>
    </recommendedName>
</protein>
<dbReference type="InterPro" id="IPR036390">
    <property type="entry name" value="WH_DNA-bd_sf"/>
</dbReference>
<accession>A0A1F4UK16</accession>
<proteinExistence type="predicted"/>
<dbReference type="SUPFAM" id="SSF46785">
    <property type="entry name" value="Winged helix' DNA-binding domain"/>
    <property type="match status" value="1"/>
</dbReference>
<dbReference type="SMART" id="SM00843">
    <property type="entry name" value="Ftsk_gamma"/>
    <property type="match status" value="1"/>
</dbReference>
<evidence type="ECO:0000313" key="3">
    <source>
        <dbReference type="Proteomes" id="UP000178615"/>
    </source>
</evidence>
<organism evidence="2 3">
    <name type="scientific">candidate division WWE3 bacterium RBG_19FT_COMBO_34_6</name>
    <dbReference type="NCBI Taxonomy" id="1802612"/>
    <lineage>
        <taxon>Bacteria</taxon>
        <taxon>Katanobacteria</taxon>
    </lineage>
</organism>
<dbReference type="Gene3D" id="1.10.10.10">
    <property type="entry name" value="Winged helix-like DNA-binding domain superfamily/Winged helix DNA-binding domain"/>
    <property type="match status" value="1"/>
</dbReference>
<dbReference type="InterPro" id="IPR036388">
    <property type="entry name" value="WH-like_DNA-bd_sf"/>
</dbReference>
<sequence>MTDIKDVEKRVNELEIRLKRVEDKILKPLDTNEEKLMNALYDKAKELVLKNNRSSVIFLQKKLIIDMARAKKILEKLQKNGVIKTNQT</sequence>
<dbReference type="Pfam" id="PF09397">
    <property type="entry name" value="FtsK_gamma"/>
    <property type="match status" value="1"/>
</dbReference>
<feature type="domain" description="FtsK gamma" evidence="1">
    <location>
        <begin position="34"/>
        <end position="87"/>
    </location>
</feature>
<reference evidence="2 3" key="1">
    <citation type="journal article" date="2016" name="Nat. Commun.">
        <title>Thousands of microbial genomes shed light on interconnected biogeochemical processes in an aquifer system.</title>
        <authorList>
            <person name="Anantharaman K."/>
            <person name="Brown C.T."/>
            <person name="Hug L.A."/>
            <person name="Sharon I."/>
            <person name="Castelle C.J."/>
            <person name="Probst A.J."/>
            <person name="Thomas B.C."/>
            <person name="Singh A."/>
            <person name="Wilkins M.J."/>
            <person name="Karaoz U."/>
            <person name="Brodie E.L."/>
            <person name="Williams K.H."/>
            <person name="Hubbard S.S."/>
            <person name="Banfield J.F."/>
        </authorList>
    </citation>
    <scope>NUCLEOTIDE SEQUENCE [LARGE SCALE GENOMIC DNA]</scope>
</reference>
<gene>
    <name evidence="2" type="ORF">A2V49_01495</name>
</gene>
<name>A0A1F4UK16_UNCKA</name>
<dbReference type="EMBL" id="MEUV01000045">
    <property type="protein sequence ID" value="OGC45256.1"/>
    <property type="molecule type" value="Genomic_DNA"/>
</dbReference>
<dbReference type="AlphaFoldDB" id="A0A1F4UK16"/>
<evidence type="ECO:0000313" key="2">
    <source>
        <dbReference type="EMBL" id="OGC45256.1"/>
    </source>
</evidence>
<evidence type="ECO:0000259" key="1">
    <source>
        <dbReference type="SMART" id="SM00843"/>
    </source>
</evidence>
<dbReference type="Proteomes" id="UP000178615">
    <property type="component" value="Unassembled WGS sequence"/>
</dbReference>